<dbReference type="Proteomes" id="UP000054166">
    <property type="component" value="Unassembled WGS sequence"/>
</dbReference>
<dbReference type="InParanoid" id="A0A0C3F3J9"/>
<reference evidence="2" key="2">
    <citation type="submission" date="2015-01" db="EMBL/GenBank/DDBJ databases">
        <title>Evolutionary Origins and Diversification of the Mycorrhizal Mutualists.</title>
        <authorList>
            <consortium name="DOE Joint Genome Institute"/>
            <consortium name="Mycorrhizal Genomics Consortium"/>
            <person name="Kohler A."/>
            <person name="Kuo A."/>
            <person name="Nagy L.G."/>
            <person name="Floudas D."/>
            <person name="Copeland A."/>
            <person name="Barry K.W."/>
            <person name="Cichocki N."/>
            <person name="Veneault-Fourrey C."/>
            <person name="LaButti K."/>
            <person name="Lindquist E.A."/>
            <person name="Lipzen A."/>
            <person name="Lundell T."/>
            <person name="Morin E."/>
            <person name="Murat C."/>
            <person name="Riley R."/>
            <person name="Ohm R."/>
            <person name="Sun H."/>
            <person name="Tunlid A."/>
            <person name="Henrissat B."/>
            <person name="Grigoriev I.V."/>
            <person name="Hibbett D.S."/>
            <person name="Martin F."/>
        </authorList>
    </citation>
    <scope>NUCLEOTIDE SEQUENCE [LARGE SCALE GENOMIC DNA]</scope>
    <source>
        <strain evidence="2">F 1598</strain>
    </source>
</reference>
<name>A0A0C3F3J9_PILCF</name>
<evidence type="ECO:0000313" key="1">
    <source>
        <dbReference type="EMBL" id="KIM79355.1"/>
    </source>
</evidence>
<reference evidence="1 2" key="1">
    <citation type="submission" date="2014-04" db="EMBL/GenBank/DDBJ databases">
        <authorList>
            <consortium name="DOE Joint Genome Institute"/>
            <person name="Kuo A."/>
            <person name="Tarkka M."/>
            <person name="Buscot F."/>
            <person name="Kohler A."/>
            <person name="Nagy L.G."/>
            <person name="Floudas D."/>
            <person name="Copeland A."/>
            <person name="Barry K.W."/>
            <person name="Cichocki N."/>
            <person name="Veneault-Fourrey C."/>
            <person name="LaButti K."/>
            <person name="Lindquist E.A."/>
            <person name="Lipzen A."/>
            <person name="Lundell T."/>
            <person name="Morin E."/>
            <person name="Murat C."/>
            <person name="Sun H."/>
            <person name="Tunlid A."/>
            <person name="Henrissat B."/>
            <person name="Grigoriev I.V."/>
            <person name="Hibbett D.S."/>
            <person name="Martin F."/>
            <person name="Nordberg H.P."/>
            <person name="Cantor M.N."/>
            <person name="Hua S.X."/>
        </authorList>
    </citation>
    <scope>NUCLEOTIDE SEQUENCE [LARGE SCALE GENOMIC DNA]</scope>
    <source>
        <strain evidence="1 2">F 1598</strain>
    </source>
</reference>
<proteinExistence type="predicted"/>
<dbReference type="HOGENOM" id="CLU_2085679_0_0_1"/>
<dbReference type="AlphaFoldDB" id="A0A0C3F3J9"/>
<protein>
    <submittedName>
        <fullName evidence="1">Uncharacterized protein</fullName>
    </submittedName>
</protein>
<accession>A0A0C3F3J9</accession>
<organism evidence="1 2">
    <name type="scientific">Piloderma croceum (strain F 1598)</name>
    <dbReference type="NCBI Taxonomy" id="765440"/>
    <lineage>
        <taxon>Eukaryota</taxon>
        <taxon>Fungi</taxon>
        <taxon>Dikarya</taxon>
        <taxon>Basidiomycota</taxon>
        <taxon>Agaricomycotina</taxon>
        <taxon>Agaricomycetes</taxon>
        <taxon>Agaricomycetidae</taxon>
        <taxon>Atheliales</taxon>
        <taxon>Atheliaceae</taxon>
        <taxon>Piloderma</taxon>
    </lineage>
</organism>
<dbReference type="EMBL" id="KN833010">
    <property type="protein sequence ID" value="KIM79355.1"/>
    <property type="molecule type" value="Genomic_DNA"/>
</dbReference>
<sequence length="117" mass="12840">MYSLTYLPPIAAHPALHPSEGRSHWSCMSSTPSPYTNRITHILSRKFTTDTPSPTPPNAYTCSPLYASHCTYSSRAVEVLVEEAWDEADSFYRRSGGNPTSSPLNPTTTPMIAMAGF</sequence>
<keyword evidence="2" id="KW-1185">Reference proteome</keyword>
<evidence type="ECO:0000313" key="2">
    <source>
        <dbReference type="Proteomes" id="UP000054166"/>
    </source>
</evidence>
<gene>
    <name evidence="1" type="ORF">PILCRDRAFT_565121</name>
</gene>